<organism evidence="2 3">
    <name type="scientific">Lophium mytilinum</name>
    <dbReference type="NCBI Taxonomy" id="390894"/>
    <lineage>
        <taxon>Eukaryota</taxon>
        <taxon>Fungi</taxon>
        <taxon>Dikarya</taxon>
        <taxon>Ascomycota</taxon>
        <taxon>Pezizomycotina</taxon>
        <taxon>Dothideomycetes</taxon>
        <taxon>Pleosporomycetidae</taxon>
        <taxon>Mytilinidiales</taxon>
        <taxon>Mytilinidiaceae</taxon>
        <taxon>Lophium</taxon>
    </lineage>
</organism>
<proteinExistence type="predicted"/>
<name>A0A6A6RF47_9PEZI</name>
<evidence type="ECO:0000259" key="1">
    <source>
        <dbReference type="Pfam" id="PF00583"/>
    </source>
</evidence>
<accession>A0A6A6RF47</accession>
<dbReference type="EMBL" id="MU004181">
    <property type="protein sequence ID" value="KAF2502972.1"/>
    <property type="molecule type" value="Genomic_DNA"/>
</dbReference>
<dbReference type="Proteomes" id="UP000799750">
    <property type="component" value="Unassembled WGS sequence"/>
</dbReference>
<evidence type="ECO:0000313" key="3">
    <source>
        <dbReference type="Proteomes" id="UP000799750"/>
    </source>
</evidence>
<dbReference type="PANTHER" id="PTHR42791:SF1">
    <property type="entry name" value="N-ACETYLTRANSFERASE DOMAIN-CONTAINING PROTEIN"/>
    <property type="match status" value="1"/>
</dbReference>
<protein>
    <recommendedName>
        <fullName evidence="1">N-acetyltransferase domain-containing protein</fullName>
    </recommendedName>
</protein>
<gene>
    <name evidence="2" type="ORF">BU16DRAFT_612550</name>
</gene>
<dbReference type="SUPFAM" id="SSF55729">
    <property type="entry name" value="Acyl-CoA N-acyltransferases (Nat)"/>
    <property type="match status" value="1"/>
</dbReference>
<dbReference type="InterPro" id="IPR016181">
    <property type="entry name" value="Acyl_CoA_acyltransferase"/>
</dbReference>
<dbReference type="InterPro" id="IPR000182">
    <property type="entry name" value="GNAT_dom"/>
</dbReference>
<dbReference type="Pfam" id="PF00583">
    <property type="entry name" value="Acetyltransf_1"/>
    <property type="match status" value="1"/>
</dbReference>
<dbReference type="GO" id="GO:0016747">
    <property type="term" value="F:acyltransferase activity, transferring groups other than amino-acyl groups"/>
    <property type="evidence" value="ECO:0007669"/>
    <property type="project" value="InterPro"/>
</dbReference>
<dbReference type="OrthoDB" id="544277at2759"/>
<dbReference type="CDD" id="cd04301">
    <property type="entry name" value="NAT_SF"/>
    <property type="match status" value="1"/>
</dbReference>
<dbReference type="PANTHER" id="PTHR42791">
    <property type="entry name" value="GNAT FAMILY ACETYLTRANSFERASE"/>
    <property type="match status" value="1"/>
</dbReference>
<keyword evidence="3" id="KW-1185">Reference proteome</keyword>
<reference evidence="2" key="1">
    <citation type="journal article" date="2020" name="Stud. Mycol.">
        <title>101 Dothideomycetes genomes: a test case for predicting lifestyles and emergence of pathogens.</title>
        <authorList>
            <person name="Haridas S."/>
            <person name="Albert R."/>
            <person name="Binder M."/>
            <person name="Bloem J."/>
            <person name="Labutti K."/>
            <person name="Salamov A."/>
            <person name="Andreopoulos B."/>
            <person name="Baker S."/>
            <person name="Barry K."/>
            <person name="Bills G."/>
            <person name="Bluhm B."/>
            <person name="Cannon C."/>
            <person name="Castanera R."/>
            <person name="Culley D."/>
            <person name="Daum C."/>
            <person name="Ezra D."/>
            <person name="Gonzalez J."/>
            <person name="Henrissat B."/>
            <person name="Kuo A."/>
            <person name="Liang C."/>
            <person name="Lipzen A."/>
            <person name="Lutzoni F."/>
            <person name="Magnuson J."/>
            <person name="Mondo S."/>
            <person name="Nolan M."/>
            <person name="Ohm R."/>
            <person name="Pangilinan J."/>
            <person name="Park H.-J."/>
            <person name="Ramirez L."/>
            <person name="Alfaro M."/>
            <person name="Sun H."/>
            <person name="Tritt A."/>
            <person name="Yoshinaga Y."/>
            <person name="Zwiers L.-H."/>
            <person name="Turgeon B."/>
            <person name="Goodwin S."/>
            <person name="Spatafora J."/>
            <person name="Crous P."/>
            <person name="Grigoriev I."/>
        </authorList>
    </citation>
    <scope>NUCLEOTIDE SEQUENCE</scope>
    <source>
        <strain evidence="2">CBS 269.34</strain>
    </source>
</reference>
<evidence type="ECO:0000313" key="2">
    <source>
        <dbReference type="EMBL" id="KAF2502972.1"/>
    </source>
</evidence>
<feature type="domain" description="N-acetyltransferase" evidence="1">
    <location>
        <begin position="136"/>
        <end position="193"/>
    </location>
</feature>
<sequence length="243" mass="26479">MADQTPSSSVAITTSGKDYLSQSATVLADAFANDPAITYLLNVLPPSKQDPYRHTLFNAFYTGAALNGASFTEADEWRCVGVLLPPGKNVDNPLTLVQSGLFGVLWNLGIKGVWRMTHEYASKPATLKSRTLETHSKKAYYIFNLGTKEEYRGNGLSTHLIHHYQSLAAATNAPIWLEATTAYSHNLYTKLGFHTAGEIVLGQGVAGADGTVSKGGEGVKIWGMVWWPPVKKEEEEIVVYRTG</sequence>
<dbReference type="Gene3D" id="3.40.630.30">
    <property type="match status" value="1"/>
</dbReference>
<dbReference type="InterPro" id="IPR052523">
    <property type="entry name" value="Trichothecene_AcTrans"/>
</dbReference>
<dbReference type="AlphaFoldDB" id="A0A6A6RF47"/>